<feature type="compositionally biased region" description="Polar residues" evidence="3">
    <location>
        <begin position="883"/>
        <end position="895"/>
    </location>
</feature>
<dbReference type="Gene3D" id="2.30.30.40">
    <property type="entry name" value="SH3 Domains"/>
    <property type="match status" value="1"/>
</dbReference>
<keyword evidence="1 2" id="KW-0728">SH3 domain</keyword>
<dbReference type="EMBL" id="CCYA01000276">
    <property type="protein sequence ID" value="CEH18658.1"/>
    <property type="molecule type" value="Genomic_DNA"/>
</dbReference>
<feature type="compositionally biased region" description="Pro residues" evidence="3">
    <location>
        <begin position="849"/>
        <end position="859"/>
    </location>
</feature>
<feature type="compositionally biased region" description="Low complexity" evidence="3">
    <location>
        <begin position="164"/>
        <end position="208"/>
    </location>
</feature>
<feature type="compositionally biased region" description="Low complexity" evidence="3">
    <location>
        <begin position="617"/>
        <end position="628"/>
    </location>
</feature>
<dbReference type="InterPro" id="IPR001452">
    <property type="entry name" value="SH3_domain"/>
</dbReference>
<feature type="compositionally biased region" description="Basic and acidic residues" evidence="3">
    <location>
        <begin position="682"/>
        <end position="691"/>
    </location>
</feature>
<feature type="compositionally biased region" description="Acidic residues" evidence="3">
    <location>
        <begin position="909"/>
        <end position="924"/>
    </location>
</feature>
<dbReference type="STRING" id="401625.A0A0N7LB82"/>
<feature type="compositionally biased region" description="Low complexity" evidence="3">
    <location>
        <begin position="1170"/>
        <end position="1191"/>
    </location>
</feature>
<feature type="compositionally biased region" description="Pro residues" evidence="3">
    <location>
        <begin position="787"/>
        <end position="804"/>
    </location>
</feature>
<dbReference type="CDD" id="cd00174">
    <property type="entry name" value="SH3"/>
    <property type="match status" value="1"/>
</dbReference>
<feature type="compositionally biased region" description="Pro residues" evidence="3">
    <location>
        <begin position="254"/>
        <end position="263"/>
    </location>
</feature>
<sequence length="1490" mass="153713">MPASFKPGRYVAIKKYRSPHANDLSFSKGDIIQVTGLAPKDDEEEEEEDDEEDVWLVGQSEDGSKSGTFPARNVVPAPAAPAAAAEAAAVTGDDEAEAAHAPQTPHSAAADDDATGKEAQIIPQPDLSAHRPDKSTAEQSEAATATGPAASDTAKPVDAASPLSPSSESKAQAAASSSSSSAAAAAAAAAATAPTTSPSLKSSSAPEPSKSPPPPAPKPGGLAARIAAFNKPAENNAPPLPRPAGKPGGWKRPPAAPGAPKPLLPGQAQLGSSSKEGVAKSIVAAPAATAGVAASSPPTHSPTPTNAASQEETSGSVEHSQFSAADAQASIKMTLKERMAALQRGGGAGAGAGAGEDDSNANRGAPPLPANKPGRLAADRRNIAMQGMGLAPPEPARERKESVDTMGSAGSAVLSEGVGEGEAMTASSQIDEDGTKKEIARTDATLGDAEVDADDDALAEEGKTEEEQEAQRRAAIAARLAKLGGRRMGGGPAAGGGGGGGLFGGPPMPPSAPKPRSPSRSATLDTQEEARSDQVDDTIASPSAGVEVASHKEEAITADDATVRPDDDNQDLAPPKTLAVPRRAAPPRRKRSAVKEAKAGSADATVEPVSGASPVDAETNAEAAASTAPSLDLATENVDALAALDTSVSGADKAAEGADGYSASPLSGTAPSGADLLGVPRSETDERRRGSADTIGTTKSEMELRAQAEALDRFVAERRETDDSVQALEEVKRAEVVEEDVEEARGEGANGSRHQAQNDQEALKAAVPTETGFEPLPAPSSSSRPPSTRPPIPRSSLPPPPRSAAPPNEDIEEPIAQARSPPPTRAPPTRQDSISSRAEKEDKRASIVPPIPKSPPPAAPSDADSLEQLEGHERRMSLDATVASLSSDKTPSQTLPLAAPRARHGIVQEESDEEEERGGDEGNDEPQTRPGERRSEERGAVDEPKEEQQELSEEQQEAQRRAAIARRMAALGGQRMGGMPPIMGAPMPPRRKASEAEVTSAPPEGVSEAERAENIDAPRSSGIPRGGVAIPGMGFAPPPASSKTTQEDVDEPSRLASPPPRPASKPPPMPTSPPLNPRSPAPPSRTAPSPAPPSRTAPSPAPDGASIGRRASIRPPVPTGLHSRATSEATPEAEEETEERDAQDENVPQVDHAGVPLHSSPQAQNLHARSPSVGASISASAASASLSSSSSSPPPPAPRSSLPPTPHEPRQSVSLSRPAQAPQHDRLSSSVVRGSSRDLDLLLDGRWWRRGADPLQLPPTLTQRPDVALSVQMLQTEQAGERRAQIEVRFEDASRTMIRLEWFDEDAQEERTQVEQSHNFPPPPPTSTQMQQWSATIGAALAHHASAAANAKAAPIPRGGARGFINSLIQLIPDALPPAGSSFGISLLALAGATVLDRGADAPRAGDVIALWGADLKGKRGLASYHVTYGTTQDPALAVIVDPGSADDKKNKMRADKLKGPEEVSIRLDDLKSGVLKIFRVPSRAWIDSA</sequence>
<dbReference type="Proteomes" id="UP000054845">
    <property type="component" value="Unassembled WGS sequence"/>
</dbReference>
<name>A0A0N7LB82_9BASI</name>
<feature type="compositionally biased region" description="Acidic residues" evidence="3">
    <location>
        <begin position="449"/>
        <end position="468"/>
    </location>
</feature>
<feature type="compositionally biased region" description="Pro residues" evidence="3">
    <location>
        <begin position="209"/>
        <end position="218"/>
    </location>
</feature>
<proteinExistence type="predicted"/>
<feature type="compositionally biased region" description="Low complexity" evidence="3">
    <location>
        <begin position="473"/>
        <end position="483"/>
    </location>
</feature>
<dbReference type="Pfam" id="PF25459">
    <property type="entry name" value="AIM3_BBC1_C"/>
    <property type="match status" value="1"/>
</dbReference>
<dbReference type="PROSITE" id="PS50002">
    <property type="entry name" value="SH3"/>
    <property type="match status" value="1"/>
</dbReference>
<protein>
    <submittedName>
        <fullName evidence="5">Variant SH3 domain</fullName>
    </submittedName>
</protein>
<feature type="compositionally biased region" description="Pro residues" evidence="3">
    <location>
        <begin position="506"/>
        <end position="516"/>
    </location>
</feature>
<reference evidence="5 6" key="1">
    <citation type="submission" date="2014-09" db="EMBL/GenBank/DDBJ databases">
        <authorList>
            <person name="Magalhaes I.L.F."/>
            <person name="Oliveira U."/>
            <person name="Santos F.R."/>
            <person name="Vidigal T.H.D.A."/>
            <person name="Brescovit A.D."/>
            <person name="Santos A.J."/>
        </authorList>
    </citation>
    <scope>NUCLEOTIDE SEQUENCE [LARGE SCALE GENOMIC DNA]</scope>
</reference>
<feature type="compositionally biased region" description="Gly residues" evidence="3">
    <location>
        <begin position="344"/>
        <end position="354"/>
    </location>
</feature>
<evidence type="ECO:0000256" key="3">
    <source>
        <dbReference type="SAM" id="MobiDB-lite"/>
    </source>
</evidence>
<feature type="compositionally biased region" description="Pro residues" evidence="3">
    <location>
        <begin position="1057"/>
        <end position="1101"/>
    </location>
</feature>
<organism evidence="5 6">
    <name type="scientific">Ceraceosorus bombacis</name>
    <dbReference type="NCBI Taxonomy" id="401625"/>
    <lineage>
        <taxon>Eukaryota</taxon>
        <taxon>Fungi</taxon>
        <taxon>Dikarya</taxon>
        <taxon>Basidiomycota</taxon>
        <taxon>Ustilaginomycotina</taxon>
        <taxon>Exobasidiomycetes</taxon>
        <taxon>Ceraceosorales</taxon>
        <taxon>Ceraceosoraceae</taxon>
        <taxon>Ceraceosorus</taxon>
    </lineage>
</organism>
<feature type="compositionally biased region" description="Low complexity" evidence="3">
    <location>
        <begin position="74"/>
        <end position="91"/>
    </location>
</feature>
<evidence type="ECO:0000259" key="4">
    <source>
        <dbReference type="PROSITE" id="PS50002"/>
    </source>
</evidence>
<feature type="region of interest" description="Disordered" evidence="3">
    <location>
        <begin position="651"/>
        <end position="702"/>
    </location>
</feature>
<feature type="compositionally biased region" description="Pro residues" evidence="3">
    <location>
        <begin position="1192"/>
        <end position="1206"/>
    </location>
</feature>
<feature type="compositionally biased region" description="Basic and acidic residues" evidence="3">
    <location>
        <begin position="549"/>
        <end position="567"/>
    </location>
</feature>
<feature type="compositionally biased region" description="Gly residues" evidence="3">
    <location>
        <begin position="486"/>
        <end position="504"/>
    </location>
</feature>
<feature type="compositionally biased region" description="Acidic residues" evidence="3">
    <location>
        <begin position="1131"/>
        <end position="1144"/>
    </location>
</feature>
<keyword evidence="6" id="KW-1185">Reference proteome</keyword>
<dbReference type="SMART" id="SM00326">
    <property type="entry name" value="SH3"/>
    <property type="match status" value="1"/>
</dbReference>
<dbReference type="OrthoDB" id="207120at2759"/>
<dbReference type="InterPro" id="IPR057402">
    <property type="entry name" value="AIM3_BBC1_C"/>
</dbReference>
<feature type="compositionally biased region" description="Low complexity" evidence="3">
    <location>
        <begin position="961"/>
        <end position="970"/>
    </location>
</feature>
<feature type="region of interest" description="Disordered" evidence="3">
    <location>
        <begin position="715"/>
        <end position="1234"/>
    </location>
</feature>
<evidence type="ECO:0000313" key="6">
    <source>
        <dbReference type="Proteomes" id="UP000054845"/>
    </source>
</evidence>
<dbReference type="SUPFAM" id="SSF50044">
    <property type="entry name" value="SH3-domain"/>
    <property type="match status" value="1"/>
</dbReference>
<evidence type="ECO:0000256" key="2">
    <source>
        <dbReference type="PROSITE-ProRule" id="PRU00192"/>
    </source>
</evidence>
<feature type="compositionally biased region" description="Acidic residues" evidence="3">
    <location>
        <begin position="41"/>
        <end position="54"/>
    </location>
</feature>
<feature type="compositionally biased region" description="Polar residues" evidence="3">
    <location>
        <begin position="310"/>
        <end position="323"/>
    </location>
</feature>
<dbReference type="Pfam" id="PF07653">
    <property type="entry name" value="SH3_2"/>
    <property type="match status" value="1"/>
</dbReference>
<feature type="compositionally biased region" description="Basic and acidic residues" evidence="3">
    <location>
        <begin position="926"/>
        <end position="948"/>
    </location>
</feature>
<feature type="compositionally biased region" description="Low complexity" evidence="3">
    <location>
        <begin position="283"/>
        <end position="309"/>
    </location>
</feature>
<feature type="compositionally biased region" description="Low complexity" evidence="3">
    <location>
        <begin position="137"/>
        <end position="146"/>
    </location>
</feature>
<evidence type="ECO:0000256" key="1">
    <source>
        <dbReference type="ARBA" id="ARBA00022443"/>
    </source>
</evidence>
<feature type="domain" description="SH3" evidence="4">
    <location>
        <begin position="5"/>
        <end position="79"/>
    </location>
</feature>
<dbReference type="InterPro" id="IPR036028">
    <property type="entry name" value="SH3-like_dom_sf"/>
</dbReference>
<accession>A0A0N7LB82</accession>
<feature type="region of interest" description="Disordered" evidence="3">
    <location>
        <begin position="387"/>
        <end position="629"/>
    </location>
</feature>
<feature type="region of interest" description="Disordered" evidence="3">
    <location>
        <begin position="37"/>
        <end position="329"/>
    </location>
</feature>
<feature type="region of interest" description="Disordered" evidence="3">
    <location>
        <begin position="342"/>
        <end position="375"/>
    </location>
</feature>
<evidence type="ECO:0000313" key="5">
    <source>
        <dbReference type="EMBL" id="CEH18658.1"/>
    </source>
</evidence>